<organism evidence="2 3">
    <name type="scientific">Mangrovivirga cuniculi</name>
    <dbReference type="NCBI Taxonomy" id="2715131"/>
    <lineage>
        <taxon>Bacteria</taxon>
        <taxon>Pseudomonadati</taxon>
        <taxon>Bacteroidota</taxon>
        <taxon>Cytophagia</taxon>
        <taxon>Cytophagales</taxon>
        <taxon>Mangrovivirgaceae</taxon>
        <taxon>Mangrovivirga</taxon>
    </lineage>
</organism>
<name>A0A4D7JQX5_9BACT</name>
<evidence type="ECO:0000313" key="2">
    <source>
        <dbReference type="EMBL" id="QCK14006.1"/>
    </source>
</evidence>
<feature type="transmembrane region" description="Helical" evidence="1">
    <location>
        <begin position="33"/>
        <end position="53"/>
    </location>
</feature>
<sequence>MAGFNLPPVSTLAGTDIFNFFKIIRKGRIQKRYYFKVFITFLICLIASPFHLYEKVFFSNKLKNHNFSNPPLFIIGHWRSGTTHLHNLLAQDPSASFFTTYQGVFPDNLKSKLIFKSFMKMSMPGKRPSDNVKLNVNYPQEDEFAVSNSGLESFYNFFYFPHLYDYYYQNGVKFNEDKDIISWLTGYERLMKKAAYNTGDGRLIVKNPVNTARIKYLAEYFKESKFIFIYRNPIIVYLSTRSFFNSLFPSLTLQEINKEQIDEIVIDLYKRLMNDYFEQKDKVRRDNLIEIKFEDLEKYPIQQLREIYAKLDLEDFEGIKTHFETYLNSRKGYKKNKYSIFSEELDVVSNHLKPYMEILDYQIPEDLNVIY</sequence>
<dbReference type="AlphaFoldDB" id="A0A4D7JQX5"/>
<dbReference type="Gene3D" id="3.40.50.300">
    <property type="entry name" value="P-loop containing nucleotide triphosphate hydrolases"/>
    <property type="match status" value="1"/>
</dbReference>
<dbReference type="EMBL" id="CP028923">
    <property type="protein sequence ID" value="QCK14006.1"/>
    <property type="molecule type" value="Genomic_DNA"/>
</dbReference>
<reference evidence="2 3" key="1">
    <citation type="submission" date="2018-04" db="EMBL/GenBank/DDBJ databases">
        <title>Complete genome uncultured novel isolate.</title>
        <authorList>
            <person name="Merlino G."/>
        </authorList>
    </citation>
    <scope>NUCLEOTIDE SEQUENCE [LARGE SCALE GENOMIC DNA]</scope>
    <source>
        <strain evidence="3">R1DC9</strain>
    </source>
</reference>
<dbReference type="PANTHER" id="PTHR36451">
    <property type="entry name" value="PAPS-DEPENDENT SULFOTRANSFERASE STF3"/>
    <property type="match status" value="1"/>
</dbReference>
<evidence type="ECO:0000313" key="3">
    <source>
        <dbReference type="Proteomes" id="UP000298616"/>
    </source>
</evidence>
<gene>
    <name evidence="2" type="ORF">DCC35_04185</name>
</gene>
<accession>A0A4D7JQX5</accession>
<dbReference type="Proteomes" id="UP000298616">
    <property type="component" value="Chromosome"/>
</dbReference>
<dbReference type="SUPFAM" id="SSF52540">
    <property type="entry name" value="P-loop containing nucleoside triphosphate hydrolases"/>
    <property type="match status" value="1"/>
</dbReference>
<keyword evidence="1" id="KW-0812">Transmembrane</keyword>
<dbReference type="Pfam" id="PF13469">
    <property type="entry name" value="Sulfotransfer_3"/>
    <property type="match status" value="1"/>
</dbReference>
<keyword evidence="1" id="KW-1133">Transmembrane helix</keyword>
<proteinExistence type="predicted"/>
<dbReference type="InterPro" id="IPR052736">
    <property type="entry name" value="Stf3_sulfotransferase"/>
</dbReference>
<dbReference type="KEGG" id="fpf:DCC35_04185"/>
<dbReference type="InterPro" id="IPR027417">
    <property type="entry name" value="P-loop_NTPase"/>
</dbReference>
<keyword evidence="1" id="KW-0472">Membrane</keyword>
<dbReference type="PANTHER" id="PTHR36451:SF1">
    <property type="entry name" value="OMEGA-HYDROXY-BETA-DIHYDROMENAQUINONE-9 SULFOTRANSFERASE STF3"/>
    <property type="match status" value="1"/>
</dbReference>
<dbReference type="OrthoDB" id="9777890at2"/>
<protein>
    <recommendedName>
        <fullName evidence="4">Sulfotransferase</fullName>
    </recommendedName>
</protein>
<evidence type="ECO:0008006" key="4">
    <source>
        <dbReference type="Google" id="ProtNLM"/>
    </source>
</evidence>
<dbReference type="RefSeq" id="WP_137089600.1">
    <property type="nucleotide sequence ID" value="NZ_CP028923.1"/>
</dbReference>
<keyword evidence="3" id="KW-1185">Reference proteome</keyword>
<evidence type="ECO:0000256" key="1">
    <source>
        <dbReference type="SAM" id="Phobius"/>
    </source>
</evidence>